<evidence type="ECO:0000256" key="1">
    <source>
        <dbReference type="SAM" id="MobiDB-lite"/>
    </source>
</evidence>
<organism evidence="2 3">
    <name type="scientific">Streptomyces aurantiacus</name>
    <dbReference type="NCBI Taxonomy" id="47760"/>
    <lineage>
        <taxon>Bacteria</taxon>
        <taxon>Bacillati</taxon>
        <taxon>Actinomycetota</taxon>
        <taxon>Actinomycetes</taxon>
        <taxon>Kitasatosporales</taxon>
        <taxon>Streptomycetaceae</taxon>
        <taxon>Streptomyces</taxon>
        <taxon>Streptomyces aurantiacus group</taxon>
    </lineage>
</organism>
<dbReference type="Gene3D" id="3.40.50.1820">
    <property type="entry name" value="alpha/beta hydrolase"/>
    <property type="match status" value="1"/>
</dbReference>
<reference evidence="2 3" key="1">
    <citation type="journal article" date="2014" name="Int. J. Syst. Evol. Microbiol.">
        <title>Complete genome sequence of Corynebacterium casei LMG S-19264T (=DSM 44701T), isolated from a smear-ripened cheese.</title>
        <authorList>
            <consortium name="US DOE Joint Genome Institute (JGI-PGF)"/>
            <person name="Walter F."/>
            <person name="Albersmeier A."/>
            <person name="Kalinowski J."/>
            <person name="Ruckert C."/>
        </authorList>
    </citation>
    <scope>NUCLEOTIDE SEQUENCE [LARGE SCALE GENOMIC DNA]</scope>
    <source>
        <strain evidence="2 3">JCM 4677</strain>
    </source>
</reference>
<keyword evidence="3" id="KW-1185">Reference proteome</keyword>
<accession>A0A7G1PGD5</accession>
<dbReference type="KEGG" id="sgm:GCM10017557_82130"/>
<feature type="compositionally biased region" description="Basic and acidic residues" evidence="1">
    <location>
        <begin position="274"/>
        <end position="283"/>
    </location>
</feature>
<protein>
    <recommendedName>
        <fullName evidence="4">Alpha/beta hydrolase</fullName>
    </recommendedName>
</protein>
<proteinExistence type="predicted"/>
<evidence type="ECO:0000313" key="3">
    <source>
        <dbReference type="Proteomes" id="UP000516444"/>
    </source>
</evidence>
<name>A0A7G1PGD5_9ACTN</name>
<dbReference type="Proteomes" id="UP000516444">
    <property type="component" value="Chromosome"/>
</dbReference>
<evidence type="ECO:0008006" key="4">
    <source>
        <dbReference type="Google" id="ProtNLM"/>
    </source>
</evidence>
<dbReference type="SUPFAM" id="SSF53474">
    <property type="entry name" value="alpha/beta-Hydrolases"/>
    <property type="match status" value="1"/>
</dbReference>
<gene>
    <name evidence="2" type="ORF">GCM10017557_82130</name>
</gene>
<dbReference type="EMBL" id="AP023440">
    <property type="protein sequence ID" value="BCL33354.1"/>
    <property type="molecule type" value="Genomic_DNA"/>
</dbReference>
<sequence>MNTLHFTAEATSNGIVERDFTVNGAPGVLRSPEPGVERAPLVLMGHGGGNHKKHPAMAGRARLLVNGCGFHVAVIDAPGHGDRPRTEHDEAEIAALFAARAADEPEGPIVVRCNDHLAKLAVPEYRALLDTLQELPAVGIDGPVGFWGINMGTAIGVPFVAAEPRITAEVFGQHWPDLLAEKAKQITVPIEFDLQWDDEHISREEGLALFDAFASKEKSLHVNSGKHKELPRFEADSAIRFFARTSAARSPRRPDVNGCGVWPASRTPRPAQVEADHADHDSAHTASRLSEGCRRARPSLFPA</sequence>
<dbReference type="AlphaFoldDB" id="A0A7G1PGD5"/>
<dbReference type="InterPro" id="IPR029058">
    <property type="entry name" value="AB_hydrolase_fold"/>
</dbReference>
<dbReference type="RefSeq" id="WP_347342189.1">
    <property type="nucleotide sequence ID" value="NZ_AP023440.1"/>
</dbReference>
<evidence type="ECO:0000313" key="2">
    <source>
        <dbReference type="EMBL" id="BCL33354.1"/>
    </source>
</evidence>
<feature type="region of interest" description="Disordered" evidence="1">
    <location>
        <begin position="250"/>
        <end position="303"/>
    </location>
</feature>